<feature type="compositionally biased region" description="Basic residues" evidence="1">
    <location>
        <begin position="144"/>
        <end position="165"/>
    </location>
</feature>
<feature type="compositionally biased region" description="Basic residues" evidence="1">
    <location>
        <begin position="65"/>
        <end position="82"/>
    </location>
</feature>
<dbReference type="EMBL" id="CADCSY010000122">
    <property type="protein sequence ID" value="CAA9259340.1"/>
    <property type="molecule type" value="Genomic_DNA"/>
</dbReference>
<protein>
    <submittedName>
        <fullName evidence="2">Uncharacterized protein</fullName>
    </submittedName>
</protein>
<feature type="compositionally biased region" description="Basic and acidic residues" evidence="1">
    <location>
        <begin position="55"/>
        <end position="64"/>
    </location>
</feature>
<sequence>AALPRCGSDLRPSRGGGVASPRGSGTGRRRGRVPRRHRAAQHRLPIRVARGAHRLGHDPPERPDHRARHRRVEVRPARHRRLLPGERLRCDTRAPPPPRALRPGVRRPRPRHGPTGPAPGEAAERRHHQVLPAHACAGSLRAPTGRRRAGVARRSDRRAHRRARL</sequence>
<feature type="non-terminal residue" evidence="2">
    <location>
        <position position="1"/>
    </location>
</feature>
<name>A0A6J4IQP5_9ACTN</name>
<gene>
    <name evidence="2" type="ORF">AVDCRST_MAG20-2609</name>
</gene>
<reference evidence="2" key="1">
    <citation type="submission" date="2020-02" db="EMBL/GenBank/DDBJ databases">
        <authorList>
            <person name="Meier V. D."/>
        </authorList>
    </citation>
    <scope>NUCLEOTIDE SEQUENCE</scope>
    <source>
        <strain evidence="2">AVDCRST_MAG20</strain>
    </source>
</reference>
<feature type="compositionally biased region" description="Basic and acidic residues" evidence="1">
    <location>
        <begin position="83"/>
        <end position="92"/>
    </location>
</feature>
<evidence type="ECO:0000313" key="2">
    <source>
        <dbReference type="EMBL" id="CAA9259340.1"/>
    </source>
</evidence>
<proteinExistence type="predicted"/>
<dbReference type="AlphaFoldDB" id="A0A6J4IQP5"/>
<feature type="compositionally biased region" description="Basic residues" evidence="1">
    <location>
        <begin position="27"/>
        <end position="54"/>
    </location>
</feature>
<organism evidence="2">
    <name type="scientific">uncultured Acidimicrobiales bacterium</name>
    <dbReference type="NCBI Taxonomy" id="310071"/>
    <lineage>
        <taxon>Bacteria</taxon>
        <taxon>Bacillati</taxon>
        <taxon>Actinomycetota</taxon>
        <taxon>Acidimicrobiia</taxon>
        <taxon>Acidimicrobiales</taxon>
        <taxon>environmental samples</taxon>
    </lineage>
</organism>
<feature type="region of interest" description="Disordered" evidence="1">
    <location>
        <begin position="1"/>
        <end position="165"/>
    </location>
</feature>
<accession>A0A6J4IQP5</accession>
<evidence type="ECO:0000256" key="1">
    <source>
        <dbReference type="SAM" id="MobiDB-lite"/>
    </source>
</evidence>
<feature type="non-terminal residue" evidence="2">
    <location>
        <position position="165"/>
    </location>
</feature>